<feature type="transmembrane region" description="Helical" evidence="2">
    <location>
        <begin position="195"/>
        <end position="217"/>
    </location>
</feature>
<feature type="transmembrane region" description="Helical" evidence="2">
    <location>
        <begin position="140"/>
        <end position="160"/>
    </location>
</feature>
<dbReference type="EMBL" id="AGNL01044698">
    <property type="protein sequence ID" value="EJK49526.1"/>
    <property type="molecule type" value="Genomic_DNA"/>
</dbReference>
<dbReference type="OrthoDB" id="43681at2759"/>
<evidence type="ECO:0000313" key="4">
    <source>
        <dbReference type="Proteomes" id="UP000266841"/>
    </source>
</evidence>
<protein>
    <submittedName>
        <fullName evidence="3">Uncharacterized protein</fullName>
    </submittedName>
</protein>
<evidence type="ECO:0000256" key="2">
    <source>
        <dbReference type="SAM" id="Phobius"/>
    </source>
</evidence>
<comment type="caution">
    <text evidence="3">The sequence shown here is derived from an EMBL/GenBank/DDBJ whole genome shotgun (WGS) entry which is preliminary data.</text>
</comment>
<keyword evidence="2" id="KW-1133">Transmembrane helix</keyword>
<name>K0RKW2_THAOC</name>
<sequence>MSPPSTVSTSPSGDSSVANDSMAAVQAIGRRSKKLTEGEEYERRVVPKLASRSYHLPGNGFWGDYSQYLRNNHPAWGICCHSRLHPLKFKQRLVMLLASFACGISITNIIYLWFQNKGLSDQEAVFSVNYATRSSESQTYTVTNGLVALVTVGSATNAVFDRTIWSLSACGCCRPGGSFEHSSGRHCCADLGKQIVILITVAIVSLSTLVVAIRASLDEGYSEEIPWIEDKNVTAAEITSMLNLAKYEPDDYSFLKGYALEWAFSLFVYYPMFETILFSGALGCGSIPVLGGRPYENEKGSEGTAGDAVFILPKRYGMNDFTGTSIICPT</sequence>
<feature type="compositionally biased region" description="Low complexity" evidence="1">
    <location>
        <begin position="1"/>
        <end position="17"/>
    </location>
</feature>
<gene>
    <name evidence="3" type="ORF">THAOC_31590</name>
</gene>
<evidence type="ECO:0000256" key="1">
    <source>
        <dbReference type="SAM" id="MobiDB-lite"/>
    </source>
</evidence>
<dbReference type="Proteomes" id="UP000266841">
    <property type="component" value="Unassembled WGS sequence"/>
</dbReference>
<dbReference type="OMA" id="EIAYPRT"/>
<feature type="transmembrane region" description="Helical" evidence="2">
    <location>
        <begin position="93"/>
        <end position="114"/>
    </location>
</feature>
<feature type="transmembrane region" description="Helical" evidence="2">
    <location>
        <begin position="267"/>
        <end position="290"/>
    </location>
</feature>
<dbReference type="eggNOG" id="ENOG502SP0R">
    <property type="taxonomic scope" value="Eukaryota"/>
</dbReference>
<organism evidence="3 4">
    <name type="scientific">Thalassiosira oceanica</name>
    <name type="common">Marine diatom</name>
    <dbReference type="NCBI Taxonomy" id="159749"/>
    <lineage>
        <taxon>Eukaryota</taxon>
        <taxon>Sar</taxon>
        <taxon>Stramenopiles</taxon>
        <taxon>Ochrophyta</taxon>
        <taxon>Bacillariophyta</taxon>
        <taxon>Coscinodiscophyceae</taxon>
        <taxon>Thalassiosirophycidae</taxon>
        <taxon>Thalassiosirales</taxon>
        <taxon>Thalassiosiraceae</taxon>
        <taxon>Thalassiosira</taxon>
    </lineage>
</organism>
<keyword evidence="2" id="KW-0812">Transmembrane</keyword>
<keyword evidence="2" id="KW-0472">Membrane</keyword>
<reference evidence="3 4" key="1">
    <citation type="journal article" date="2012" name="Genome Biol.">
        <title>Genome and low-iron response of an oceanic diatom adapted to chronic iron limitation.</title>
        <authorList>
            <person name="Lommer M."/>
            <person name="Specht M."/>
            <person name="Roy A.S."/>
            <person name="Kraemer L."/>
            <person name="Andreson R."/>
            <person name="Gutowska M.A."/>
            <person name="Wolf J."/>
            <person name="Bergner S.V."/>
            <person name="Schilhabel M.B."/>
            <person name="Klostermeier U.C."/>
            <person name="Beiko R.G."/>
            <person name="Rosenstiel P."/>
            <person name="Hippler M."/>
            <person name="Laroche J."/>
        </authorList>
    </citation>
    <scope>NUCLEOTIDE SEQUENCE [LARGE SCALE GENOMIC DNA]</scope>
    <source>
        <strain evidence="3 4">CCMP1005</strain>
    </source>
</reference>
<feature type="region of interest" description="Disordered" evidence="1">
    <location>
        <begin position="1"/>
        <end position="21"/>
    </location>
</feature>
<dbReference type="AlphaFoldDB" id="K0RKW2"/>
<proteinExistence type="predicted"/>
<keyword evidence="4" id="KW-1185">Reference proteome</keyword>
<evidence type="ECO:0000313" key="3">
    <source>
        <dbReference type="EMBL" id="EJK49526.1"/>
    </source>
</evidence>
<accession>K0RKW2</accession>